<comment type="similarity">
    <text evidence="2">Belongs to the binding-protein-dependent transport system permease family. HisMQ subfamily.</text>
</comment>
<dbReference type="PROSITE" id="PS50928">
    <property type="entry name" value="ABC_TM1"/>
    <property type="match status" value="1"/>
</dbReference>
<dbReference type="GO" id="GO:0022857">
    <property type="term" value="F:transmembrane transporter activity"/>
    <property type="evidence" value="ECO:0007669"/>
    <property type="project" value="InterPro"/>
</dbReference>
<keyword evidence="4" id="KW-1003">Cell membrane</keyword>
<dbReference type="OrthoDB" id="4404959at2"/>
<protein>
    <recommendedName>
        <fullName evidence="10">Arginine ABC transporter permease protein ArtM</fullName>
    </recommendedName>
</protein>
<feature type="transmembrane region" description="Helical" evidence="11">
    <location>
        <begin position="133"/>
        <end position="153"/>
    </location>
</feature>
<feature type="transmembrane region" description="Helical" evidence="11">
    <location>
        <begin position="39"/>
        <end position="62"/>
    </location>
</feature>
<keyword evidence="7" id="KW-0029">Amino-acid transport</keyword>
<evidence type="ECO:0000259" key="12">
    <source>
        <dbReference type="PROSITE" id="PS50928"/>
    </source>
</evidence>
<feature type="transmembrane region" description="Helical" evidence="11">
    <location>
        <begin position="82"/>
        <end position="100"/>
    </location>
</feature>
<dbReference type="PANTHER" id="PTHR30614:SF10">
    <property type="entry name" value="ARGININE ABC TRANSPORTER PERMEASE PROTEIN ARTM"/>
    <property type="match status" value="1"/>
</dbReference>
<dbReference type="NCBIfam" id="TIGR01726">
    <property type="entry name" value="HEQRo_perm_3TM"/>
    <property type="match status" value="1"/>
</dbReference>
<keyword evidence="3 11" id="KW-0813">Transport</keyword>
<evidence type="ECO:0000256" key="10">
    <source>
        <dbReference type="ARBA" id="ARBA00040319"/>
    </source>
</evidence>
<dbReference type="EMBL" id="SMRS01000003">
    <property type="protein sequence ID" value="KAA0875522.1"/>
    <property type="molecule type" value="Genomic_DNA"/>
</dbReference>
<gene>
    <name evidence="13" type="ORF">E1H14_05700</name>
</gene>
<evidence type="ECO:0000256" key="6">
    <source>
        <dbReference type="ARBA" id="ARBA00022692"/>
    </source>
</evidence>
<feature type="transmembrane region" description="Helical" evidence="11">
    <location>
        <begin position="6"/>
        <end position="27"/>
    </location>
</feature>
<dbReference type="InterPro" id="IPR000515">
    <property type="entry name" value="MetI-like"/>
</dbReference>
<keyword evidence="14" id="KW-1185">Reference proteome</keyword>
<keyword evidence="8 11" id="KW-1133">Transmembrane helix</keyword>
<dbReference type="GO" id="GO:0043190">
    <property type="term" value="C:ATP-binding cassette (ABC) transporter complex"/>
    <property type="evidence" value="ECO:0007669"/>
    <property type="project" value="InterPro"/>
</dbReference>
<dbReference type="GO" id="GO:0006865">
    <property type="term" value="P:amino acid transport"/>
    <property type="evidence" value="ECO:0007669"/>
    <property type="project" value="UniProtKB-KW"/>
</dbReference>
<evidence type="ECO:0000256" key="8">
    <source>
        <dbReference type="ARBA" id="ARBA00022989"/>
    </source>
</evidence>
<evidence type="ECO:0000256" key="7">
    <source>
        <dbReference type="ARBA" id="ARBA00022970"/>
    </source>
</evidence>
<evidence type="ECO:0000256" key="1">
    <source>
        <dbReference type="ARBA" id="ARBA00004429"/>
    </source>
</evidence>
<name>A0A5A9W4G7_9GAMM</name>
<feature type="transmembrane region" description="Helical" evidence="11">
    <location>
        <begin position="184"/>
        <end position="206"/>
    </location>
</feature>
<dbReference type="InterPro" id="IPR035906">
    <property type="entry name" value="MetI-like_sf"/>
</dbReference>
<evidence type="ECO:0000256" key="11">
    <source>
        <dbReference type="RuleBase" id="RU363032"/>
    </source>
</evidence>
<proteinExistence type="inferred from homology"/>
<dbReference type="Gene3D" id="1.10.3720.10">
    <property type="entry name" value="MetI-like"/>
    <property type="match status" value="1"/>
</dbReference>
<dbReference type="AlphaFoldDB" id="A0A5A9W4G7"/>
<keyword evidence="9 11" id="KW-0472">Membrane</keyword>
<organism evidence="13 14">
    <name type="scientific">Nitrincola tapanii</name>
    <dbReference type="NCBI Taxonomy" id="1708751"/>
    <lineage>
        <taxon>Bacteria</taxon>
        <taxon>Pseudomonadati</taxon>
        <taxon>Pseudomonadota</taxon>
        <taxon>Gammaproteobacteria</taxon>
        <taxon>Oceanospirillales</taxon>
        <taxon>Oceanospirillaceae</taxon>
        <taxon>Nitrincola</taxon>
    </lineage>
</organism>
<evidence type="ECO:0000256" key="3">
    <source>
        <dbReference type="ARBA" id="ARBA00022448"/>
    </source>
</evidence>
<evidence type="ECO:0000256" key="4">
    <source>
        <dbReference type="ARBA" id="ARBA00022475"/>
    </source>
</evidence>
<dbReference type="InterPro" id="IPR010065">
    <property type="entry name" value="AA_ABC_transptr_permease_3TM"/>
</dbReference>
<reference evidence="13 14" key="1">
    <citation type="submission" date="2019-03" db="EMBL/GenBank/DDBJ databases">
        <title>Nitrincola sp. nov. isolated from an Indian soda lake.</title>
        <authorList>
            <person name="Joshi A."/>
            <person name="Thite S.V."/>
            <person name="Joseph N."/>
            <person name="Dhotre D."/>
            <person name="Moorthy M."/>
            <person name="Shouche Y.S."/>
        </authorList>
    </citation>
    <scope>NUCLEOTIDE SEQUENCE [LARGE SCALE GENOMIC DNA]</scope>
    <source>
        <strain evidence="13 14">MEB193</strain>
    </source>
</reference>
<feature type="domain" description="ABC transmembrane type-1" evidence="12">
    <location>
        <begin position="4"/>
        <end position="203"/>
    </location>
</feature>
<sequence>MDGVWVTLQLVILSGIAGFLLAIPLALMRIARSPGLWMLAYAYIFFFRGTPLLVQIFLVYYGLSQFESLRNLGWLWTDVLSQPYWCAIIAFTLNTSAYIAELFRGAIQAVPVGELEAAQALGMSRRQQYQSVVLPRAFGIILPAYGNEVILMLKGSALASTITLMDLMGATRGAIARTYLSLEFFLLAGLLYLLMTALLIGAFRLLERVYNAHQHATHLSVKKLDAQLRDEHLEQQVK</sequence>
<keyword evidence="6 11" id="KW-0812">Transmembrane</keyword>
<evidence type="ECO:0000313" key="13">
    <source>
        <dbReference type="EMBL" id="KAA0875522.1"/>
    </source>
</evidence>
<dbReference type="InterPro" id="IPR043429">
    <property type="entry name" value="ArtM/GltK/GlnP/TcyL/YhdX-like"/>
</dbReference>
<dbReference type="Proteomes" id="UP000325302">
    <property type="component" value="Unassembled WGS sequence"/>
</dbReference>
<evidence type="ECO:0000256" key="9">
    <source>
        <dbReference type="ARBA" id="ARBA00023136"/>
    </source>
</evidence>
<dbReference type="CDD" id="cd06261">
    <property type="entry name" value="TM_PBP2"/>
    <property type="match status" value="1"/>
</dbReference>
<accession>A0A5A9W4G7</accession>
<comment type="caution">
    <text evidence="13">The sequence shown here is derived from an EMBL/GenBank/DDBJ whole genome shotgun (WGS) entry which is preliminary data.</text>
</comment>
<comment type="subcellular location">
    <subcellularLocation>
        <location evidence="1">Cell inner membrane</location>
        <topology evidence="1">Multi-pass membrane protein</topology>
    </subcellularLocation>
    <subcellularLocation>
        <location evidence="11">Cell membrane</location>
        <topology evidence="11">Multi-pass membrane protein</topology>
    </subcellularLocation>
</comment>
<evidence type="ECO:0000256" key="5">
    <source>
        <dbReference type="ARBA" id="ARBA00022519"/>
    </source>
</evidence>
<keyword evidence="5" id="KW-0997">Cell inner membrane</keyword>
<dbReference type="Pfam" id="PF00528">
    <property type="entry name" value="BPD_transp_1"/>
    <property type="match status" value="1"/>
</dbReference>
<evidence type="ECO:0000313" key="14">
    <source>
        <dbReference type="Proteomes" id="UP000325302"/>
    </source>
</evidence>
<evidence type="ECO:0000256" key="2">
    <source>
        <dbReference type="ARBA" id="ARBA00010072"/>
    </source>
</evidence>
<dbReference type="PANTHER" id="PTHR30614">
    <property type="entry name" value="MEMBRANE COMPONENT OF AMINO ACID ABC TRANSPORTER"/>
    <property type="match status" value="1"/>
</dbReference>
<dbReference type="SUPFAM" id="SSF161098">
    <property type="entry name" value="MetI-like"/>
    <property type="match status" value="1"/>
</dbReference>